<evidence type="ECO:0000259" key="3">
    <source>
        <dbReference type="Pfam" id="PF18915"/>
    </source>
</evidence>
<comment type="caution">
    <text evidence="4">The sequence shown here is derived from an EMBL/GenBank/DDBJ whole genome shotgun (WGS) entry which is preliminary data.</text>
</comment>
<keyword evidence="2" id="KW-0812">Transmembrane</keyword>
<organism evidence="4 5">
    <name type="scientific">Candidatus Nealsonbacteria bacterium RIFCSPLOWO2_01_FULL_43_32</name>
    <dbReference type="NCBI Taxonomy" id="1801672"/>
    <lineage>
        <taxon>Bacteria</taxon>
        <taxon>Candidatus Nealsoniibacteriota</taxon>
    </lineage>
</organism>
<dbReference type="Pfam" id="PF18915">
    <property type="entry name" value="DUF5667"/>
    <property type="match status" value="1"/>
</dbReference>
<dbReference type="EMBL" id="MHMH01000016">
    <property type="protein sequence ID" value="OGZ24200.1"/>
    <property type="molecule type" value="Genomic_DNA"/>
</dbReference>
<feature type="transmembrane region" description="Helical" evidence="2">
    <location>
        <begin position="51"/>
        <end position="69"/>
    </location>
</feature>
<accession>A0A1G2EFT4</accession>
<protein>
    <recommendedName>
        <fullName evidence="3">DUF5667 domain-containing protein</fullName>
    </recommendedName>
</protein>
<feature type="domain" description="DUF5667" evidence="3">
    <location>
        <begin position="72"/>
        <end position="175"/>
    </location>
</feature>
<evidence type="ECO:0000256" key="2">
    <source>
        <dbReference type="SAM" id="Phobius"/>
    </source>
</evidence>
<proteinExistence type="predicted"/>
<evidence type="ECO:0000313" key="4">
    <source>
        <dbReference type="EMBL" id="OGZ24200.1"/>
    </source>
</evidence>
<dbReference type="InterPro" id="IPR043725">
    <property type="entry name" value="DUF5667"/>
</dbReference>
<gene>
    <name evidence="4" type="ORF">A2896_00445</name>
</gene>
<feature type="coiled-coil region" evidence="1">
    <location>
        <begin position="158"/>
        <end position="214"/>
    </location>
</feature>
<dbReference type="STRING" id="1801672.A2896_00445"/>
<keyword evidence="2" id="KW-0472">Membrane</keyword>
<evidence type="ECO:0000313" key="5">
    <source>
        <dbReference type="Proteomes" id="UP000178647"/>
    </source>
</evidence>
<reference evidence="4 5" key="1">
    <citation type="journal article" date="2016" name="Nat. Commun.">
        <title>Thousands of microbial genomes shed light on interconnected biogeochemical processes in an aquifer system.</title>
        <authorList>
            <person name="Anantharaman K."/>
            <person name="Brown C.T."/>
            <person name="Hug L.A."/>
            <person name="Sharon I."/>
            <person name="Castelle C.J."/>
            <person name="Probst A.J."/>
            <person name="Thomas B.C."/>
            <person name="Singh A."/>
            <person name="Wilkins M.J."/>
            <person name="Karaoz U."/>
            <person name="Brodie E.L."/>
            <person name="Williams K.H."/>
            <person name="Hubbard S.S."/>
            <person name="Banfield J.F."/>
        </authorList>
    </citation>
    <scope>NUCLEOTIDE SEQUENCE [LARGE SCALE GENOMIC DNA]</scope>
</reference>
<dbReference type="AlphaFoldDB" id="A0A1G2EFT4"/>
<keyword evidence="2" id="KW-1133">Transmembrane helix</keyword>
<keyword evidence="1" id="KW-0175">Coiled coil</keyword>
<name>A0A1G2EFT4_9BACT</name>
<evidence type="ECO:0000256" key="1">
    <source>
        <dbReference type="SAM" id="Coils"/>
    </source>
</evidence>
<sequence length="242" mass="27095">MRQLKELCDIKPRQDWVILAKNRILAEPTEALAKADKPGLLSFFPLFRYKLAFAPIISVLVVIGLFGFTQKTVPGDTLFSVKKMTETAQVAFTSNIEKPKTQLKLANKRLDELSRIAQANQVRSLDPAIKEFQTSMAQAVQDLVAMNTSVTSSDALILQEIAIETQKLEENKQKIETVLGVVIGDTGALENALAKLVERELKDLEERSLTEQQSQFFEEARLAYLEGDYLEALVKILLLSNQ</sequence>
<dbReference type="Proteomes" id="UP000178647">
    <property type="component" value="Unassembled WGS sequence"/>
</dbReference>